<feature type="transmembrane region" description="Helical" evidence="8">
    <location>
        <begin position="20"/>
        <end position="46"/>
    </location>
</feature>
<dbReference type="EMBL" id="JACHGZ010000007">
    <property type="protein sequence ID" value="MBB5148490.1"/>
    <property type="molecule type" value="Genomic_DNA"/>
</dbReference>
<keyword evidence="5" id="KW-0378">Hydrolase</keyword>
<sequence>MEKEKLKLGIQIIISESYKLILIYLLAYLLNCIVPTLIAHLTFFILRQVCFGYHFNNLIICLATSIIAFPITIKYLADYYSIIPTFLLYIIFIIILVFIYKLAPKGTEKHPIINQHHKKYLRRKMAFRVFIIVGIFCISTFEIKVFIAYGALLESLMLISQSIKGEYFYENELDEC</sequence>
<evidence type="ECO:0000256" key="5">
    <source>
        <dbReference type="ARBA" id="ARBA00022801"/>
    </source>
</evidence>
<feature type="transmembrane region" description="Helical" evidence="8">
    <location>
        <begin position="58"/>
        <end position="76"/>
    </location>
</feature>
<evidence type="ECO:0000256" key="3">
    <source>
        <dbReference type="ARBA" id="ARBA00022670"/>
    </source>
</evidence>
<evidence type="ECO:0000256" key="8">
    <source>
        <dbReference type="SAM" id="Phobius"/>
    </source>
</evidence>
<proteinExistence type="predicted"/>
<accession>A0A840PRG4</accession>
<keyword evidence="10" id="KW-1185">Reference proteome</keyword>
<keyword evidence="4 8" id="KW-0812">Transmembrane</keyword>
<feature type="transmembrane region" description="Helical" evidence="8">
    <location>
        <begin position="82"/>
        <end position="104"/>
    </location>
</feature>
<dbReference type="InterPro" id="IPR006741">
    <property type="entry name" value="AgrB"/>
</dbReference>
<evidence type="ECO:0000256" key="7">
    <source>
        <dbReference type="ARBA" id="ARBA00023136"/>
    </source>
</evidence>
<dbReference type="Proteomes" id="UP000557217">
    <property type="component" value="Unassembled WGS sequence"/>
</dbReference>
<organism evidence="9 10">
    <name type="scientific">Ureibacillus thermosphaericus</name>
    <dbReference type="NCBI Taxonomy" id="51173"/>
    <lineage>
        <taxon>Bacteria</taxon>
        <taxon>Bacillati</taxon>
        <taxon>Bacillota</taxon>
        <taxon>Bacilli</taxon>
        <taxon>Bacillales</taxon>
        <taxon>Caryophanaceae</taxon>
        <taxon>Ureibacillus</taxon>
    </lineage>
</organism>
<keyword evidence="3" id="KW-0645">Protease</keyword>
<evidence type="ECO:0000313" key="9">
    <source>
        <dbReference type="EMBL" id="MBB5148490.1"/>
    </source>
</evidence>
<comment type="caution">
    <text evidence="9">The sequence shown here is derived from an EMBL/GenBank/DDBJ whole genome shotgun (WGS) entry which is preliminary data.</text>
</comment>
<dbReference type="GO" id="GO:0006508">
    <property type="term" value="P:proteolysis"/>
    <property type="evidence" value="ECO:0007669"/>
    <property type="project" value="UniProtKB-KW"/>
</dbReference>
<keyword evidence="2" id="KW-0673">Quorum sensing</keyword>
<keyword evidence="1" id="KW-1003">Cell membrane</keyword>
<dbReference type="GO" id="GO:0008233">
    <property type="term" value="F:peptidase activity"/>
    <property type="evidence" value="ECO:0007669"/>
    <property type="project" value="UniProtKB-KW"/>
</dbReference>
<dbReference type="AlphaFoldDB" id="A0A840PRG4"/>
<evidence type="ECO:0000256" key="2">
    <source>
        <dbReference type="ARBA" id="ARBA00022654"/>
    </source>
</evidence>
<feature type="transmembrane region" description="Helical" evidence="8">
    <location>
        <begin position="125"/>
        <end position="152"/>
    </location>
</feature>
<dbReference type="Pfam" id="PF04647">
    <property type="entry name" value="AgrB"/>
    <property type="match status" value="1"/>
</dbReference>
<gene>
    <name evidence="9" type="ORF">HNR36_000876</name>
</gene>
<keyword evidence="7 8" id="KW-0472">Membrane</keyword>
<evidence type="ECO:0000256" key="1">
    <source>
        <dbReference type="ARBA" id="ARBA00022475"/>
    </source>
</evidence>
<dbReference type="SMART" id="SM00793">
    <property type="entry name" value="AgrB"/>
    <property type="match status" value="1"/>
</dbReference>
<keyword evidence="6 8" id="KW-1133">Transmembrane helix</keyword>
<dbReference type="GO" id="GO:0016020">
    <property type="term" value="C:membrane"/>
    <property type="evidence" value="ECO:0007669"/>
    <property type="project" value="InterPro"/>
</dbReference>
<protein>
    <submittedName>
        <fullName evidence="9">Accessory gene regulator B</fullName>
    </submittedName>
</protein>
<evidence type="ECO:0000256" key="6">
    <source>
        <dbReference type="ARBA" id="ARBA00022989"/>
    </source>
</evidence>
<name>A0A840PRG4_URETH</name>
<evidence type="ECO:0000256" key="4">
    <source>
        <dbReference type="ARBA" id="ARBA00022692"/>
    </source>
</evidence>
<reference evidence="9 10" key="1">
    <citation type="submission" date="2020-08" db="EMBL/GenBank/DDBJ databases">
        <title>Genomic Encyclopedia of Type Strains, Phase IV (KMG-IV): sequencing the most valuable type-strain genomes for metagenomic binning, comparative biology and taxonomic classification.</title>
        <authorList>
            <person name="Goeker M."/>
        </authorList>
    </citation>
    <scope>NUCLEOTIDE SEQUENCE [LARGE SCALE GENOMIC DNA]</scope>
    <source>
        <strain evidence="9 10">DSM 10633</strain>
    </source>
</reference>
<dbReference type="GO" id="GO:0009372">
    <property type="term" value="P:quorum sensing"/>
    <property type="evidence" value="ECO:0007669"/>
    <property type="project" value="UniProtKB-KW"/>
</dbReference>
<evidence type="ECO:0000313" key="10">
    <source>
        <dbReference type="Proteomes" id="UP000557217"/>
    </source>
</evidence>